<evidence type="ECO:0000313" key="2">
    <source>
        <dbReference type="Proteomes" id="UP001157006"/>
    </source>
</evidence>
<sequence>MTRAHMMYIRIFRMLGLLSRREFISVKCVLYSPVWNDLCEMIKFLFSFDKRKGERTLNVCFFVIPCKNVCNNIFGRLFLATLDMVAFLIHLKMKYYNNTSKLIDISIYLYGIHFVHNVVMRIEKNFQTINTVNLDLTMKHCKRICLAYRWKLNGGLKKDFKRQLCDHRARR</sequence>
<dbReference type="AlphaFoldDB" id="A0AAV0ZK87"/>
<name>A0AAV0ZK87_VICFA</name>
<dbReference type="Proteomes" id="UP001157006">
    <property type="component" value="Chromosome 2"/>
</dbReference>
<accession>A0AAV0ZK87</accession>
<dbReference type="EMBL" id="OX451737">
    <property type="protein sequence ID" value="CAI8598604.1"/>
    <property type="molecule type" value="Genomic_DNA"/>
</dbReference>
<reference evidence="1 2" key="1">
    <citation type="submission" date="2023-01" db="EMBL/GenBank/DDBJ databases">
        <authorList>
            <person name="Kreplak J."/>
        </authorList>
    </citation>
    <scope>NUCLEOTIDE SEQUENCE [LARGE SCALE GENOMIC DNA]</scope>
</reference>
<organism evidence="1 2">
    <name type="scientific">Vicia faba</name>
    <name type="common">Broad bean</name>
    <name type="synonym">Faba vulgaris</name>
    <dbReference type="NCBI Taxonomy" id="3906"/>
    <lineage>
        <taxon>Eukaryota</taxon>
        <taxon>Viridiplantae</taxon>
        <taxon>Streptophyta</taxon>
        <taxon>Embryophyta</taxon>
        <taxon>Tracheophyta</taxon>
        <taxon>Spermatophyta</taxon>
        <taxon>Magnoliopsida</taxon>
        <taxon>eudicotyledons</taxon>
        <taxon>Gunneridae</taxon>
        <taxon>Pentapetalae</taxon>
        <taxon>rosids</taxon>
        <taxon>fabids</taxon>
        <taxon>Fabales</taxon>
        <taxon>Fabaceae</taxon>
        <taxon>Papilionoideae</taxon>
        <taxon>50 kb inversion clade</taxon>
        <taxon>NPAAA clade</taxon>
        <taxon>Hologalegina</taxon>
        <taxon>IRL clade</taxon>
        <taxon>Fabeae</taxon>
        <taxon>Vicia</taxon>
    </lineage>
</organism>
<keyword evidence="2" id="KW-1185">Reference proteome</keyword>
<proteinExistence type="predicted"/>
<protein>
    <submittedName>
        <fullName evidence="1">Uncharacterized protein</fullName>
    </submittedName>
</protein>
<gene>
    <name evidence="1" type="ORF">VFH_II135560</name>
</gene>
<evidence type="ECO:0000313" key="1">
    <source>
        <dbReference type="EMBL" id="CAI8598604.1"/>
    </source>
</evidence>